<dbReference type="PRINTS" id="PR00625">
    <property type="entry name" value="JDOMAIN"/>
</dbReference>
<organism evidence="4 5">
    <name type="scientific">Parascaris equorum</name>
    <name type="common">Equine roundworm</name>
    <dbReference type="NCBI Taxonomy" id="6256"/>
    <lineage>
        <taxon>Eukaryota</taxon>
        <taxon>Metazoa</taxon>
        <taxon>Ecdysozoa</taxon>
        <taxon>Nematoda</taxon>
        <taxon>Chromadorea</taxon>
        <taxon>Rhabditida</taxon>
        <taxon>Spirurina</taxon>
        <taxon>Ascaridomorpha</taxon>
        <taxon>Ascaridoidea</taxon>
        <taxon>Ascarididae</taxon>
        <taxon>Parascaris</taxon>
    </lineage>
</organism>
<dbReference type="PROSITE" id="PS50076">
    <property type="entry name" value="DNAJ_2"/>
    <property type="match status" value="1"/>
</dbReference>
<evidence type="ECO:0000313" key="5">
    <source>
        <dbReference type="WBParaSite" id="PEQ_0000792001-mRNA-1"/>
    </source>
</evidence>
<dbReference type="CDD" id="cd06257">
    <property type="entry name" value="DnaJ"/>
    <property type="match status" value="1"/>
</dbReference>
<accession>A0A914S0S6</accession>
<protein>
    <submittedName>
        <fullName evidence="5">J domain-containing protein</fullName>
    </submittedName>
</protein>
<reference evidence="5" key="1">
    <citation type="submission" date="2022-11" db="UniProtKB">
        <authorList>
            <consortium name="WormBaseParasite"/>
        </authorList>
    </citation>
    <scope>IDENTIFICATION</scope>
</reference>
<keyword evidence="1" id="KW-0143">Chaperone</keyword>
<dbReference type="GO" id="GO:0005737">
    <property type="term" value="C:cytoplasm"/>
    <property type="evidence" value="ECO:0007669"/>
    <property type="project" value="TreeGrafter"/>
</dbReference>
<dbReference type="AlphaFoldDB" id="A0A914S0S6"/>
<keyword evidence="2" id="KW-0812">Transmembrane</keyword>
<dbReference type="SUPFAM" id="SSF46565">
    <property type="entry name" value="Chaperone J-domain"/>
    <property type="match status" value="1"/>
</dbReference>
<dbReference type="WBParaSite" id="PEQ_0000792001-mRNA-1">
    <property type="protein sequence ID" value="PEQ_0000792001-mRNA-1"/>
    <property type="gene ID" value="PEQ_0000792001"/>
</dbReference>
<keyword evidence="4" id="KW-1185">Reference proteome</keyword>
<dbReference type="PANTHER" id="PTHR43096">
    <property type="entry name" value="DNAJ HOMOLOG 1, MITOCHONDRIAL-RELATED"/>
    <property type="match status" value="1"/>
</dbReference>
<evidence type="ECO:0000256" key="1">
    <source>
        <dbReference type="ARBA" id="ARBA00023186"/>
    </source>
</evidence>
<dbReference type="GO" id="GO:0051082">
    <property type="term" value="F:unfolded protein binding"/>
    <property type="evidence" value="ECO:0007669"/>
    <property type="project" value="TreeGrafter"/>
</dbReference>
<evidence type="ECO:0000313" key="4">
    <source>
        <dbReference type="Proteomes" id="UP000887564"/>
    </source>
</evidence>
<dbReference type="SMART" id="SM00271">
    <property type="entry name" value="DnaJ"/>
    <property type="match status" value="1"/>
</dbReference>
<name>A0A914S0S6_PAREQ</name>
<feature type="transmembrane region" description="Helical" evidence="2">
    <location>
        <begin position="221"/>
        <end position="239"/>
    </location>
</feature>
<keyword evidence="2" id="KW-1133">Transmembrane helix</keyword>
<proteinExistence type="predicted"/>
<dbReference type="Proteomes" id="UP000887564">
    <property type="component" value="Unplaced"/>
</dbReference>
<keyword evidence="2" id="KW-0472">Membrane</keyword>
<evidence type="ECO:0000259" key="3">
    <source>
        <dbReference type="PROSITE" id="PS50076"/>
    </source>
</evidence>
<evidence type="ECO:0000256" key="2">
    <source>
        <dbReference type="SAM" id="Phobius"/>
    </source>
</evidence>
<dbReference type="Gene3D" id="1.10.287.110">
    <property type="entry name" value="DnaJ domain"/>
    <property type="match status" value="1"/>
</dbReference>
<sequence>THYEVLGVRRDASLKEIKNAFYTLSKKVRSLTWCSLFELLMKYHPDVAGSSVSSASTTNFMVIKDAYDVLRDPEKRLTCVRDYCARVFIFILKVHGIPTDVDFPVKEPRVHILREFMYFSPRLVPARSSQSSEAQPWNSGKKPFENDLNKHFDVEFHENVTAEQFSEHENNDCQYCDSTTSVLETRGIASMKSDECTTHHRHTRFDFTNDFAHNFELLNKILSIYLVVFFAVAITSGIYQRM</sequence>
<dbReference type="GO" id="GO:0042026">
    <property type="term" value="P:protein refolding"/>
    <property type="evidence" value="ECO:0007669"/>
    <property type="project" value="TreeGrafter"/>
</dbReference>
<dbReference type="InterPro" id="IPR001623">
    <property type="entry name" value="DnaJ_domain"/>
</dbReference>
<feature type="domain" description="J" evidence="3">
    <location>
        <begin position="1"/>
        <end position="75"/>
    </location>
</feature>
<dbReference type="InterPro" id="IPR036869">
    <property type="entry name" value="J_dom_sf"/>
</dbReference>
<dbReference type="Pfam" id="PF00226">
    <property type="entry name" value="DnaJ"/>
    <property type="match status" value="1"/>
</dbReference>
<dbReference type="PANTHER" id="PTHR43096:SF52">
    <property type="entry name" value="DNAJ HOMOLOG 1, MITOCHONDRIAL-RELATED"/>
    <property type="match status" value="1"/>
</dbReference>